<dbReference type="Gene3D" id="1.25.40.10">
    <property type="entry name" value="Tetratricopeptide repeat domain"/>
    <property type="match status" value="2"/>
</dbReference>
<dbReference type="NCBIfam" id="NF047558">
    <property type="entry name" value="TPR_END_plus"/>
    <property type="match status" value="1"/>
</dbReference>
<evidence type="ECO:0008006" key="2">
    <source>
        <dbReference type="Google" id="ProtNLM"/>
    </source>
</evidence>
<sequence>MKNINKALEISPNYGYALFNKALTYELYDKYDEALKWYDKNLEVENYIWSYYGKASIYGRKGDVKNTVKYLKIAIEMDKVVKEEARVERDFDNVRQSKEFQELIK</sequence>
<dbReference type="SUPFAM" id="SSF48452">
    <property type="entry name" value="TPR-like"/>
    <property type="match status" value="1"/>
</dbReference>
<dbReference type="Pfam" id="PF13431">
    <property type="entry name" value="TPR_17"/>
    <property type="match status" value="1"/>
</dbReference>
<dbReference type="AlphaFoldDB" id="A0A645EIA7"/>
<name>A0A645EIA7_9ZZZZ</name>
<reference evidence="1" key="1">
    <citation type="submission" date="2019-08" db="EMBL/GenBank/DDBJ databases">
        <authorList>
            <person name="Kucharzyk K."/>
            <person name="Murdoch R.W."/>
            <person name="Higgins S."/>
            <person name="Loffler F."/>
        </authorList>
    </citation>
    <scope>NUCLEOTIDE SEQUENCE</scope>
</reference>
<gene>
    <name evidence="1" type="ORF">SDC9_147679</name>
</gene>
<dbReference type="InterPro" id="IPR011990">
    <property type="entry name" value="TPR-like_helical_dom_sf"/>
</dbReference>
<accession>A0A645EIA7</accession>
<protein>
    <recommendedName>
        <fullName evidence="2">Tetratricopeptide repeat protein</fullName>
    </recommendedName>
</protein>
<dbReference type="Pfam" id="PF13181">
    <property type="entry name" value="TPR_8"/>
    <property type="match status" value="1"/>
</dbReference>
<evidence type="ECO:0000313" key="1">
    <source>
        <dbReference type="EMBL" id="MPN00484.1"/>
    </source>
</evidence>
<dbReference type="InterPro" id="IPR019734">
    <property type="entry name" value="TPR_rpt"/>
</dbReference>
<proteinExistence type="predicted"/>
<comment type="caution">
    <text evidence="1">The sequence shown here is derived from an EMBL/GenBank/DDBJ whole genome shotgun (WGS) entry which is preliminary data.</text>
</comment>
<organism evidence="1">
    <name type="scientific">bioreactor metagenome</name>
    <dbReference type="NCBI Taxonomy" id="1076179"/>
    <lineage>
        <taxon>unclassified sequences</taxon>
        <taxon>metagenomes</taxon>
        <taxon>ecological metagenomes</taxon>
    </lineage>
</organism>
<dbReference type="EMBL" id="VSSQ01046523">
    <property type="protein sequence ID" value="MPN00484.1"/>
    <property type="molecule type" value="Genomic_DNA"/>
</dbReference>